<dbReference type="InterPro" id="IPR009061">
    <property type="entry name" value="DNA-bd_dom_put_sf"/>
</dbReference>
<keyword evidence="4" id="KW-0804">Transcription</keyword>
<proteinExistence type="predicted"/>
<dbReference type="InterPro" id="IPR047057">
    <property type="entry name" value="MerR_fam"/>
</dbReference>
<organism evidence="6 7">
    <name type="scientific">Exiguobacterium oxidotolerans</name>
    <dbReference type="NCBI Taxonomy" id="223958"/>
    <lineage>
        <taxon>Bacteria</taxon>
        <taxon>Bacillati</taxon>
        <taxon>Bacillota</taxon>
        <taxon>Bacilli</taxon>
        <taxon>Bacillales</taxon>
        <taxon>Bacillales Family XII. Incertae Sedis</taxon>
        <taxon>Exiguobacterium</taxon>
    </lineage>
</organism>
<accession>A0A653IGL0</accession>
<evidence type="ECO:0000256" key="1">
    <source>
        <dbReference type="ARBA" id="ARBA00022491"/>
    </source>
</evidence>
<name>A0A653IGL0_9BACL</name>
<dbReference type="SUPFAM" id="SSF46955">
    <property type="entry name" value="Putative DNA-binding domain"/>
    <property type="match status" value="1"/>
</dbReference>
<evidence type="ECO:0000313" key="7">
    <source>
        <dbReference type="Proteomes" id="UP000439752"/>
    </source>
</evidence>
<dbReference type="PANTHER" id="PTHR30204">
    <property type="entry name" value="REDOX-CYCLING DRUG-SENSING TRANSCRIPTIONAL ACTIVATOR SOXR"/>
    <property type="match status" value="1"/>
</dbReference>
<protein>
    <submittedName>
        <fullName evidence="6">MerR family transcriptional regulator</fullName>
    </submittedName>
</protein>
<dbReference type="SMART" id="SM00422">
    <property type="entry name" value="HTH_MERR"/>
    <property type="match status" value="1"/>
</dbReference>
<evidence type="ECO:0000256" key="2">
    <source>
        <dbReference type="ARBA" id="ARBA00023015"/>
    </source>
</evidence>
<dbReference type="Gene3D" id="1.10.1660.10">
    <property type="match status" value="1"/>
</dbReference>
<keyword evidence="1" id="KW-0678">Repressor</keyword>
<dbReference type="GO" id="GO:0003677">
    <property type="term" value="F:DNA binding"/>
    <property type="evidence" value="ECO:0007669"/>
    <property type="project" value="UniProtKB-KW"/>
</dbReference>
<dbReference type="Pfam" id="PF13411">
    <property type="entry name" value="MerR_1"/>
    <property type="match status" value="1"/>
</dbReference>
<dbReference type="EMBL" id="CABWKQ010000032">
    <property type="protein sequence ID" value="VWX38273.1"/>
    <property type="molecule type" value="Genomic_DNA"/>
</dbReference>
<dbReference type="PANTHER" id="PTHR30204:SF69">
    <property type="entry name" value="MERR-FAMILY TRANSCRIPTIONAL REGULATOR"/>
    <property type="match status" value="1"/>
</dbReference>
<dbReference type="GO" id="GO:0003700">
    <property type="term" value="F:DNA-binding transcription factor activity"/>
    <property type="evidence" value="ECO:0007669"/>
    <property type="project" value="InterPro"/>
</dbReference>
<evidence type="ECO:0000256" key="3">
    <source>
        <dbReference type="ARBA" id="ARBA00023125"/>
    </source>
</evidence>
<dbReference type="AlphaFoldDB" id="A0A653IGL0"/>
<keyword evidence="3" id="KW-0238">DNA-binding</keyword>
<sequence length="132" mass="15277">MRIFGKALLKIGQVAETTGLSKRTIDYYTSLGLLKSERTAAGYRLYPEDVVHQVQKIEYLKTQRLSLQEILASFTEREEKTGDVIYQEVQQLQDTVKGLERRLLESTEFEKQEIRLELSRRLTLIASLIAQL</sequence>
<evidence type="ECO:0000259" key="5">
    <source>
        <dbReference type="PROSITE" id="PS50937"/>
    </source>
</evidence>
<reference evidence="6 7" key="1">
    <citation type="submission" date="2019-10" db="EMBL/GenBank/DDBJ databases">
        <authorList>
            <person name="Karimi E."/>
        </authorList>
    </citation>
    <scope>NUCLEOTIDE SEQUENCE [LARGE SCALE GENOMIC DNA]</scope>
    <source>
        <strain evidence="6">Exiguobacterium sp. 9Y</strain>
    </source>
</reference>
<dbReference type="Proteomes" id="UP000439752">
    <property type="component" value="Unassembled WGS sequence"/>
</dbReference>
<keyword evidence="2" id="KW-0805">Transcription regulation</keyword>
<keyword evidence="7" id="KW-1185">Reference proteome</keyword>
<gene>
    <name evidence="6" type="ORF">EXIGUO9Y_380037</name>
</gene>
<dbReference type="InterPro" id="IPR000551">
    <property type="entry name" value="MerR-type_HTH_dom"/>
</dbReference>
<evidence type="ECO:0000256" key="4">
    <source>
        <dbReference type="ARBA" id="ARBA00023163"/>
    </source>
</evidence>
<dbReference type="PROSITE" id="PS50937">
    <property type="entry name" value="HTH_MERR_2"/>
    <property type="match status" value="1"/>
</dbReference>
<dbReference type="RefSeq" id="WP_159173964.1">
    <property type="nucleotide sequence ID" value="NZ_LR732312.1"/>
</dbReference>
<evidence type="ECO:0000313" key="6">
    <source>
        <dbReference type="EMBL" id="VWX38273.1"/>
    </source>
</evidence>
<feature type="domain" description="HTH merR-type" evidence="5">
    <location>
        <begin position="8"/>
        <end position="76"/>
    </location>
</feature>